<organism evidence="1 2">
    <name type="scientific">Candidatus Magnetominusculus xianensis</name>
    <dbReference type="NCBI Taxonomy" id="1748249"/>
    <lineage>
        <taxon>Bacteria</taxon>
        <taxon>Pseudomonadati</taxon>
        <taxon>Nitrospirota</taxon>
        <taxon>Nitrospiria</taxon>
        <taxon>Nitrospirales</taxon>
        <taxon>Nitrospiraceae</taxon>
        <taxon>Candidatus Magnetominusculus</taxon>
    </lineage>
</organism>
<evidence type="ECO:0000313" key="1">
    <source>
        <dbReference type="EMBL" id="KWT79623.1"/>
    </source>
</evidence>
<sequence length="150" mass="17570">MCMDHTFKCSCGAQEVSINFRNEILPPETLMGLYCPECSKGVAFNPDTMIRDNNWVLEYEMDIARLMAKNLPAEHLRNLSPEVIFDEDYCSWRGIYPNDHVDSIREKEEIVSKAKVNPKQYLQEIKSWANTRMERLKSQGWRKAHERVTV</sequence>
<protein>
    <submittedName>
        <fullName evidence="1">Uncharacterized protein</fullName>
    </submittedName>
</protein>
<accession>A0ABR5SDX0</accession>
<reference evidence="1 2" key="1">
    <citation type="submission" date="2015-11" db="EMBL/GenBank/DDBJ databases">
        <authorList>
            <person name="Lin W."/>
        </authorList>
    </citation>
    <scope>NUCLEOTIDE SEQUENCE [LARGE SCALE GENOMIC DNA]</scope>
    <source>
        <strain evidence="1 2">HCH-1</strain>
    </source>
</reference>
<dbReference type="Proteomes" id="UP000060487">
    <property type="component" value="Unassembled WGS sequence"/>
</dbReference>
<dbReference type="EMBL" id="LNQR01000103">
    <property type="protein sequence ID" value="KWT79623.1"/>
    <property type="molecule type" value="Genomic_DNA"/>
</dbReference>
<name>A0ABR5SDX0_9BACT</name>
<keyword evidence="2" id="KW-1185">Reference proteome</keyword>
<gene>
    <name evidence="1" type="ORF">ASN18_2720</name>
</gene>
<comment type="caution">
    <text evidence="1">The sequence shown here is derived from an EMBL/GenBank/DDBJ whole genome shotgun (WGS) entry which is preliminary data.</text>
</comment>
<dbReference type="RefSeq" id="WP_085053342.1">
    <property type="nucleotide sequence ID" value="NZ_LNQR01000103.1"/>
</dbReference>
<proteinExistence type="predicted"/>
<evidence type="ECO:0000313" key="2">
    <source>
        <dbReference type="Proteomes" id="UP000060487"/>
    </source>
</evidence>